<organism evidence="2">
    <name type="scientific">marine metagenome</name>
    <dbReference type="NCBI Taxonomy" id="408172"/>
    <lineage>
        <taxon>unclassified sequences</taxon>
        <taxon>metagenomes</taxon>
        <taxon>ecological metagenomes</taxon>
    </lineage>
</organism>
<evidence type="ECO:0000259" key="1">
    <source>
        <dbReference type="Pfam" id="PF12728"/>
    </source>
</evidence>
<accession>A0A382RRN0</accession>
<dbReference type="AlphaFoldDB" id="A0A382RRN0"/>
<dbReference type="InterPro" id="IPR041657">
    <property type="entry name" value="HTH_17"/>
</dbReference>
<dbReference type="SUPFAM" id="SSF46955">
    <property type="entry name" value="Putative DNA-binding domain"/>
    <property type="match status" value="1"/>
</dbReference>
<proteinExistence type="predicted"/>
<evidence type="ECO:0000313" key="2">
    <source>
        <dbReference type="EMBL" id="SVC99942.1"/>
    </source>
</evidence>
<dbReference type="EMBL" id="UINC01123454">
    <property type="protein sequence ID" value="SVC99942.1"/>
    <property type="molecule type" value="Genomic_DNA"/>
</dbReference>
<gene>
    <name evidence="2" type="ORF">METZ01_LOCUS352796</name>
</gene>
<feature type="domain" description="Helix-turn-helix" evidence="1">
    <location>
        <begin position="23"/>
        <end position="69"/>
    </location>
</feature>
<dbReference type="InterPro" id="IPR009061">
    <property type="entry name" value="DNA-bd_dom_put_sf"/>
</dbReference>
<sequence>MNIENKIINDIMEIVNNSQKNNMLTIRDVSRRSKLSDATIRRAVKRGKLKKCNRPGKLLFRPSDVDKWLGIN</sequence>
<reference evidence="2" key="1">
    <citation type="submission" date="2018-05" db="EMBL/GenBank/DDBJ databases">
        <authorList>
            <person name="Lanie J.A."/>
            <person name="Ng W.-L."/>
            <person name="Kazmierczak K.M."/>
            <person name="Andrzejewski T.M."/>
            <person name="Davidsen T.M."/>
            <person name="Wayne K.J."/>
            <person name="Tettelin H."/>
            <person name="Glass J.I."/>
            <person name="Rusch D."/>
            <person name="Podicherti R."/>
            <person name="Tsui H.-C.T."/>
            <person name="Winkler M.E."/>
        </authorList>
    </citation>
    <scope>NUCLEOTIDE SEQUENCE</scope>
</reference>
<name>A0A382RRN0_9ZZZZ</name>
<dbReference type="Pfam" id="PF12728">
    <property type="entry name" value="HTH_17"/>
    <property type="match status" value="1"/>
</dbReference>
<protein>
    <recommendedName>
        <fullName evidence="1">Helix-turn-helix domain-containing protein</fullName>
    </recommendedName>
</protein>